<keyword evidence="2" id="KW-0808">Transferase</keyword>
<evidence type="ECO:0000259" key="1">
    <source>
        <dbReference type="Pfam" id="PF08241"/>
    </source>
</evidence>
<sequence>MQLYGCDLVNTGKHNNPQIPAAFSFLQADLEQLPYPDKYFDTVICSHTLEHFADPTLVILELKRVCRNRLFILTPCQKYFYFTLDEHLSFFPTETSITDLVNCRQYSCRLVDGDWFYEGIVEGVS</sequence>
<dbReference type="SUPFAM" id="SSF53335">
    <property type="entry name" value="S-adenosyl-L-methionine-dependent methyltransferases"/>
    <property type="match status" value="1"/>
</dbReference>
<dbReference type="AlphaFoldDB" id="A0A0E9MVP1"/>
<keyword evidence="2" id="KW-0489">Methyltransferase</keyword>
<organism evidence="2 3">
    <name type="scientific">Flavihumibacter petaseus NBRC 106054</name>
    <dbReference type="NCBI Taxonomy" id="1220578"/>
    <lineage>
        <taxon>Bacteria</taxon>
        <taxon>Pseudomonadati</taxon>
        <taxon>Bacteroidota</taxon>
        <taxon>Chitinophagia</taxon>
        <taxon>Chitinophagales</taxon>
        <taxon>Chitinophagaceae</taxon>
        <taxon>Flavihumibacter</taxon>
    </lineage>
</organism>
<proteinExistence type="predicted"/>
<dbReference type="Gene3D" id="3.40.50.150">
    <property type="entry name" value="Vaccinia Virus protein VP39"/>
    <property type="match status" value="1"/>
</dbReference>
<reference evidence="2 3" key="1">
    <citation type="submission" date="2015-04" db="EMBL/GenBank/DDBJ databases">
        <title>Whole genome shotgun sequence of Flavihumibacter petaseus NBRC 106054.</title>
        <authorList>
            <person name="Miyazawa S."/>
            <person name="Hosoyama A."/>
            <person name="Hashimoto M."/>
            <person name="Noguchi M."/>
            <person name="Tsuchikane K."/>
            <person name="Ohji S."/>
            <person name="Yamazoe A."/>
            <person name="Ichikawa N."/>
            <person name="Kimura A."/>
            <person name="Fujita N."/>
        </authorList>
    </citation>
    <scope>NUCLEOTIDE SEQUENCE [LARGE SCALE GENOMIC DNA]</scope>
    <source>
        <strain evidence="2 3">NBRC 106054</strain>
    </source>
</reference>
<dbReference type="InterPro" id="IPR029063">
    <property type="entry name" value="SAM-dependent_MTases_sf"/>
</dbReference>
<protein>
    <submittedName>
        <fullName evidence="2">Putative methyltransferase</fullName>
    </submittedName>
</protein>
<dbReference type="GO" id="GO:0008757">
    <property type="term" value="F:S-adenosylmethionine-dependent methyltransferase activity"/>
    <property type="evidence" value="ECO:0007669"/>
    <property type="project" value="InterPro"/>
</dbReference>
<accession>A0A0E9MVP1</accession>
<feature type="domain" description="Methyltransferase type 11" evidence="1">
    <location>
        <begin position="11"/>
        <end position="68"/>
    </location>
</feature>
<dbReference type="STRING" id="1220578.FPE01S_01_02070"/>
<dbReference type="Proteomes" id="UP000033121">
    <property type="component" value="Unassembled WGS sequence"/>
</dbReference>
<dbReference type="Pfam" id="PF08241">
    <property type="entry name" value="Methyltransf_11"/>
    <property type="match status" value="1"/>
</dbReference>
<comment type="caution">
    <text evidence="2">The sequence shown here is derived from an EMBL/GenBank/DDBJ whole genome shotgun (WGS) entry which is preliminary data.</text>
</comment>
<evidence type="ECO:0000313" key="3">
    <source>
        <dbReference type="Proteomes" id="UP000033121"/>
    </source>
</evidence>
<dbReference type="EMBL" id="BBWV01000001">
    <property type="protein sequence ID" value="GAO41195.1"/>
    <property type="molecule type" value="Genomic_DNA"/>
</dbReference>
<dbReference type="GO" id="GO:0032259">
    <property type="term" value="P:methylation"/>
    <property type="evidence" value="ECO:0007669"/>
    <property type="project" value="UniProtKB-KW"/>
</dbReference>
<name>A0A0E9MVP1_9BACT</name>
<dbReference type="InterPro" id="IPR013216">
    <property type="entry name" value="Methyltransf_11"/>
</dbReference>
<gene>
    <name evidence="2" type="ORF">FPE01S_01_02070</name>
</gene>
<keyword evidence="3" id="KW-1185">Reference proteome</keyword>
<evidence type="ECO:0000313" key="2">
    <source>
        <dbReference type="EMBL" id="GAO41195.1"/>
    </source>
</evidence>